<evidence type="ECO:0000313" key="3">
    <source>
        <dbReference type="EMBL" id="KAL0005102.1"/>
    </source>
</evidence>
<evidence type="ECO:0008006" key="5">
    <source>
        <dbReference type="Google" id="ProtNLM"/>
    </source>
</evidence>
<evidence type="ECO:0000259" key="1">
    <source>
        <dbReference type="Pfam" id="PF13456"/>
    </source>
</evidence>
<dbReference type="InterPro" id="IPR002156">
    <property type="entry name" value="RNaseH_domain"/>
</dbReference>
<dbReference type="InterPro" id="IPR012337">
    <property type="entry name" value="RNaseH-like_sf"/>
</dbReference>
<dbReference type="CDD" id="cd06222">
    <property type="entry name" value="RNase_H_like"/>
    <property type="match status" value="1"/>
</dbReference>
<dbReference type="EMBL" id="JAZDWU010000004">
    <property type="protein sequence ID" value="KAL0005102.1"/>
    <property type="molecule type" value="Genomic_DNA"/>
</dbReference>
<reference evidence="3 4" key="1">
    <citation type="submission" date="2024-01" db="EMBL/GenBank/DDBJ databases">
        <title>A telomere-to-telomere, gap-free genome of sweet tea (Lithocarpus litseifolius).</title>
        <authorList>
            <person name="Zhou J."/>
        </authorList>
    </citation>
    <scope>NUCLEOTIDE SEQUENCE [LARGE SCALE GENOMIC DNA]</scope>
    <source>
        <strain evidence="3">Zhou-2022a</strain>
        <tissue evidence="3">Leaf</tissue>
    </source>
</reference>
<feature type="domain" description="RNase H type-1" evidence="1">
    <location>
        <begin position="286"/>
        <end position="408"/>
    </location>
</feature>
<dbReference type="GO" id="GO:0003676">
    <property type="term" value="F:nucleic acid binding"/>
    <property type="evidence" value="ECO:0007669"/>
    <property type="project" value="InterPro"/>
</dbReference>
<evidence type="ECO:0000313" key="4">
    <source>
        <dbReference type="Proteomes" id="UP001459277"/>
    </source>
</evidence>
<proteinExistence type="predicted"/>
<dbReference type="Pfam" id="PF13456">
    <property type="entry name" value="RVT_3"/>
    <property type="match status" value="1"/>
</dbReference>
<feature type="domain" description="Zinc knuckle CX2CX4HX4C" evidence="2">
    <location>
        <begin position="15"/>
        <end position="57"/>
    </location>
</feature>
<dbReference type="InterPro" id="IPR036397">
    <property type="entry name" value="RNaseH_sf"/>
</dbReference>
<dbReference type="GO" id="GO:0004523">
    <property type="term" value="F:RNA-DNA hybrid ribonuclease activity"/>
    <property type="evidence" value="ECO:0007669"/>
    <property type="project" value="InterPro"/>
</dbReference>
<gene>
    <name evidence="3" type="ORF">SO802_012663</name>
</gene>
<name>A0AAW2D5J5_9ROSI</name>
<dbReference type="Gene3D" id="3.30.420.10">
    <property type="entry name" value="Ribonuclease H-like superfamily/Ribonuclease H"/>
    <property type="match status" value="1"/>
</dbReference>
<dbReference type="InterPro" id="IPR044730">
    <property type="entry name" value="RNase_H-like_dom_plant"/>
</dbReference>
<keyword evidence="4" id="KW-1185">Reference proteome</keyword>
<dbReference type="Proteomes" id="UP001459277">
    <property type="component" value="Unassembled WGS sequence"/>
</dbReference>
<dbReference type="InterPro" id="IPR025836">
    <property type="entry name" value="Zn_knuckle_CX2CX4HX4C"/>
</dbReference>
<dbReference type="InterPro" id="IPR053151">
    <property type="entry name" value="RNase_H-like"/>
</dbReference>
<sequence length="436" mass="47824">MHGGDFLRVRVAVNVLEPLCRGRRVTFNDDSNGWVSSRYERLPNFCFWCGHLDHIDKGYVEKSFVEVKGFSSFTSSTPSSSRLNVIECPDDGNSMDVVPSMVEQRGKGGLDQLKGCSDVPGINSTCLDVVSTREVSPNVVEKLTALVSTNYELPSTSIVAVSNSNKVSKEENPVSSNEIGHKKSEAVKDRVGDCGLTDEGAKKGDVKKGNWARRGNRPIESPVSVESADLLGLKWKSSLVAVETQDVGDTEKKTKEYVGAKKLSIKAVQDRIERWCPPPENMYKVNVDGAIFSAKKEAEIGIVVWDCHGLVMDAMSMKVSALLGPLEVEAKAFEVGLQFAKDLGIQDFISEGDSLNVYRALAGLSHKAAVDAPIIYGILDSCNDIHNVRFSHVKRKGNTHAHLLAKHACGIVDYLVWMEENPCFLEQALHHDVISF</sequence>
<dbReference type="PANTHER" id="PTHR47723">
    <property type="entry name" value="OS05G0353850 PROTEIN"/>
    <property type="match status" value="1"/>
</dbReference>
<accession>A0AAW2D5J5</accession>
<dbReference type="Pfam" id="PF14392">
    <property type="entry name" value="zf-CCHC_4"/>
    <property type="match status" value="1"/>
</dbReference>
<protein>
    <recommendedName>
        <fullName evidence="5">RNase H type-1 domain-containing protein</fullName>
    </recommendedName>
</protein>
<dbReference type="PANTHER" id="PTHR47723:SF21">
    <property type="entry name" value="POLYNUCLEOTIDYL TRANSFERASE, RIBONUCLEASE H-LIKE SUPERFAMILY PROTEIN"/>
    <property type="match status" value="1"/>
</dbReference>
<comment type="caution">
    <text evidence="3">The sequence shown here is derived from an EMBL/GenBank/DDBJ whole genome shotgun (WGS) entry which is preliminary data.</text>
</comment>
<dbReference type="AlphaFoldDB" id="A0AAW2D5J5"/>
<organism evidence="3 4">
    <name type="scientific">Lithocarpus litseifolius</name>
    <dbReference type="NCBI Taxonomy" id="425828"/>
    <lineage>
        <taxon>Eukaryota</taxon>
        <taxon>Viridiplantae</taxon>
        <taxon>Streptophyta</taxon>
        <taxon>Embryophyta</taxon>
        <taxon>Tracheophyta</taxon>
        <taxon>Spermatophyta</taxon>
        <taxon>Magnoliopsida</taxon>
        <taxon>eudicotyledons</taxon>
        <taxon>Gunneridae</taxon>
        <taxon>Pentapetalae</taxon>
        <taxon>rosids</taxon>
        <taxon>fabids</taxon>
        <taxon>Fagales</taxon>
        <taxon>Fagaceae</taxon>
        <taxon>Lithocarpus</taxon>
    </lineage>
</organism>
<dbReference type="SUPFAM" id="SSF53098">
    <property type="entry name" value="Ribonuclease H-like"/>
    <property type="match status" value="1"/>
</dbReference>
<evidence type="ECO:0000259" key="2">
    <source>
        <dbReference type="Pfam" id="PF14392"/>
    </source>
</evidence>